<evidence type="ECO:0000313" key="3">
    <source>
        <dbReference type="Proteomes" id="UP000242877"/>
    </source>
</evidence>
<evidence type="ECO:0000313" key="2">
    <source>
        <dbReference type="EMBL" id="KZZ90090.1"/>
    </source>
</evidence>
<organism evidence="2 3">
    <name type="scientific">Ascosphaera apis ARSEF 7405</name>
    <dbReference type="NCBI Taxonomy" id="392613"/>
    <lineage>
        <taxon>Eukaryota</taxon>
        <taxon>Fungi</taxon>
        <taxon>Dikarya</taxon>
        <taxon>Ascomycota</taxon>
        <taxon>Pezizomycotina</taxon>
        <taxon>Eurotiomycetes</taxon>
        <taxon>Eurotiomycetidae</taxon>
        <taxon>Onygenales</taxon>
        <taxon>Ascosphaeraceae</taxon>
        <taxon>Ascosphaera</taxon>
    </lineage>
</organism>
<dbReference type="OrthoDB" id="4206284at2759"/>
<keyword evidence="3" id="KW-1185">Reference proteome</keyword>
<dbReference type="Proteomes" id="UP000242877">
    <property type="component" value="Unassembled WGS sequence"/>
</dbReference>
<protein>
    <submittedName>
        <fullName evidence="2">Uncharacterized protein</fullName>
    </submittedName>
</protein>
<accession>A0A166NHQ5</accession>
<dbReference type="AlphaFoldDB" id="A0A166NHQ5"/>
<evidence type="ECO:0000256" key="1">
    <source>
        <dbReference type="SAM" id="MobiDB-lite"/>
    </source>
</evidence>
<feature type="region of interest" description="Disordered" evidence="1">
    <location>
        <begin position="1"/>
        <end position="60"/>
    </location>
</feature>
<dbReference type="VEuPathDB" id="FungiDB:AAP_04040"/>
<feature type="region of interest" description="Disordered" evidence="1">
    <location>
        <begin position="89"/>
        <end position="135"/>
    </location>
</feature>
<dbReference type="EMBL" id="AZGZ01000018">
    <property type="protein sequence ID" value="KZZ90090.1"/>
    <property type="molecule type" value="Genomic_DNA"/>
</dbReference>
<reference evidence="2 3" key="1">
    <citation type="journal article" date="2016" name="Genome Biol. Evol.">
        <title>Divergent and convergent evolution of fungal pathogenicity.</title>
        <authorList>
            <person name="Shang Y."/>
            <person name="Xiao G."/>
            <person name="Zheng P."/>
            <person name="Cen K."/>
            <person name="Zhan S."/>
            <person name="Wang C."/>
        </authorList>
    </citation>
    <scope>NUCLEOTIDE SEQUENCE [LARGE SCALE GENOMIC DNA]</scope>
    <source>
        <strain evidence="2 3">ARSEF 7405</strain>
    </source>
</reference>
<sequence>MSRIQGQNSPMDSDRRHVSATRWQPLSSEDIGAPIDQEIMIPETPPNQEPHTTDEEEDEEFCCVGRRQAEYHHRPPVWRVEVLDGTSVGTCEEDGSSPAQDIRLTPSEHRSRANSHECGSGTASPSRGAPTSRISVPGFQPKSEILTAIGVNCHQFPAMTAATTGGMNASLQNHERALTYPSGAIRTVSHLHNVWSCASTHKFAQLTPGTRVIYVGNVEFPEKEKHRFGELWVVYRLVDDVWVNCIRVEHDLDKTQEFESKIFTIKPLDYPVRLFRANIPLSAVTQERHFANYFSYMWQMQGAMESMIAGERPPISSNQQPSLTCPLIAKDMSRKMLLALFMDMTFRNDGPAIIPVRRPSRPQVSQELGTTHKLESQTSRAAIDATTYLLDTPDCRLCDPIEAGNGEEKMKRRLLKDTLRRHKSNKHVREKVKSLFGS</sequence>
<feature type="compositionally biased region" description="Polar residues" evidence="1">
    <location>
        <begin position="1"/>
        <end position="11"/>
    </location>
</feature>
<name>A0A166NHQ5_9EURO</name>
<gene>
    <name evidence="2" type="ORF">AAP_04040</name>
</gene>
<proteinExistence type="predicted"/>
<comment type="caution">
    <text evidence="2">The sequence shown here is derived from an EMBL/GenBank/DDBJ whole genome shotgun (WGS) entry which is preliminary data.</text>
</comment>
<feature type="compositionally biased region" description="Basic and acidic residues" evidence="1">
    <location>
        <begin position="106"/>
        <end position="115"/>
    </location>
</feature>